<reference evidence="1" key="1">
    <citation type="submission" date="2006-03" db="EMBL/GenBank/DDBJ databases">
        <title>Complete sequence of Rhodopseudomonas palustris BisB18.</title>
        <authorList>
            <consortium name="US DOE Joint Genome Institute"/>
            <person name="Copeland A."/>
            <person name="Lucas S."/>
            <person name="Lapidus A."/>
            <person name="Barry K."/>
            <person name="Detter J.C."/>
            <person name="Glavina del Rio T."/>
            <person name="Hammon N."/>
            <person name="Israni S."/>
            <person name="Dalin E."/>
            <person name="Tice H."/>
            <person name="Pitluck S."/>
            <person name="Chain P."/>
            <person name="Malfatti S."/>
            <person name="Shin M."/>
            <person name="Vergez L."/>
            <person name="Schmutz J."/>
            <person name="Larimer F."/>
            <person name="Land M."/>
            <person name="Hauser L."/>
            <person name="Pelletier D.A."/>
            <person name="Kyrpides N."/>
            <person name="Anderson I."/>
            <person name="Oda Y."/>
            <person name="Harwood C.S."/>
            <person name="Richardson P."/>
        </authorList>
    </citation>
    <scope>NUCLEOTIDE SEQUENCE [LARGE SCALE GENOMIC DNA]</scope>
    <source>
        <strain evidence="1">BisB18</strain>
    </source>
</reference>
<evidence type="ECO:0000313" key="1">
    <source>
        <dbReference type="EMBL" id="ABD87712.1"/>
    </source>
</evidence>
<gene>
    <name evidence="1" type="ordered locus">RPC_2158</name>
</gene>
<dbReference type="HOGENOM" id="CLU_2619709_0_0_5"/>
<name>Q216H4_RHOPB</name>
<proteinExistence type="predicted"/>
<dbReference type="KEGG" id="rpc:RPC_2158"/>
<protein>
    <submittedName>
        <fullName evidence="1">Uncharacterized protein</fullName>
    </submittedName>
</protein>
<organism evidence="1">
    <name type="scientific">Rhodopseudomonas palustris (strain BisB18)</name>
    <dbReference type="NCBI Taxonomy" id="316056"/>
    <lineage>
        <taxon>Bacteria</taxon>
        <taxon>Pseudomonadati</taxon>
        <taxon>Pseudomonadota</taxon>
        <taxon>Alphaproteobacteria</taxon>
        <taxon>Hyphomicrobiales</taxon>
        <taxon>Nitrobacteraceae</taxon>
        <taxon>Rhodopseudomonas</taxon>
    </lineage>
</organism>
<dbReference type="AlphaFoldDB" id="Q216H4"/>
<accession>Q216H4</accession>
<sequence length="78" mass="8651">MSGLAGRCGGRRRLRHDALPAVQPKQRVHRVADRRDAAAHVGQDQNRFAHRPLLMNSAGTMGWLNFSSLSISSWLVFG</sequence>
<dbReference type="EMBL" id="CP000301">
    <property type="protein sequence ID" value="ABD87712.1"/>
    <property type="molecule type" value="Genomic_DNA"/>
</dbReference>